<evidence type="ECO:0008006" key="4">
    <source>
        <dbReference type="Google" id="ProtNLM"/>
    </source>
</evidence>
<proteinExistence type="predicted"/>
<dbReference type="InterPro" id="IPR035197">
    <property type="entry name" value="DUF5313"/>
</dbReference>
<dbReference type="EMBL" id="FOMD01000003">
    <property type="protein sequence ID" value="SFD30024.1"/>
    <property type="molecule type" value="Genomic_DNA"/>
</dbReference>
<sequence length="148" mass="16352">MTEQDGGTGRVRPPVHRWLWYALGGGLPARHRSWVLHDTTTRTWGVRHVARALVQMAIPTALVLALVPAGWALRLAVVGGGIFLGLIFSLAYMAETTEQRVIKAGYAPGTAVRAREAASIVRQREESMRKRAAAQRRAARYQQRAGDR</sequence>
<feature type="transmembrane region" description="Helical" evidence="1">
    <location>
        <begin position="52"/>
        <end position="69"/>
    </location>
</feature>
<keyword evidence="1" id="KW-1133">Transmembrane helix</keyword>
<feature type="transmembrane region" description="Helical" evidence="1">
    <location>
        <begin position="75"/>
        <end position="94"/>
    </location>
</feature>
<evidence type="ECO:0000313" key="3">
    <source>
        <dbReference type="Proteomes" id="UP000199022"/>
    </source>
</evidence>
<dbReference type="Proteomes" id="UP000199022">
    <property type="component" value="Unassembled WGS sequence"/>
</dbReference>
<accession>A0A1I1R6K0</accession>
<name>A0A1I1R6K0_9ACTN</name>
<keyword evidence="1" id="KW-0812">Transmembrane</keyword>
<evidence type="ECO:0000256" key="1">
    <source>
        <dbReference type="SAM" id="Phobius"/>
    </source>
</evidence>
<dbReference type="RefSeq" id="WP_091560887.1">
    <property type="nucleotide sequence ID" value="NZ_BNAC01000001.1"/>
</dbReference>
<dbReference type="Pfam" id="PF17240">
    <property type="entry name" value="DUF5313"/>
    <property type="match status" value="1"/>
</dbReference>
<protein>
    <recommendedName>
        <fullName evidence="4">DUF5313 domain-containing protein</fullName>
    </recommendedName>
</protein>
<organism evidence="2 3">
    <name type="scientific">Klenkia taihuensis</name>
    <dbReference type="NCBI Taxonomy" id="1225127"/>
    <lineage>
        <taxon>Bacteria</taxon>
        <taxon>Bacillati</taxon>
        <taxon>Actinomycetota</taxon>
        <taxon>Actinomycetes</taxon>
        <taxon>Geodermatophilales</taxon>
        <taxon>Geodermatophilaceae</taxon>
        <taxon>Klenkia</taxon>
    </lineage>
</organism>
<evidence type="ECO:0000313" key="2">
    <source>
        <dbReference type="EMBL" id="SFD30024.1"/>
    </source>
</evidence>
<gene>
    <name evidence="2" type="ORF">SAMN05661030_3137</name>
</gene>
<dbReference type="STRING" id="1225127.SAMN05661030_3137"/>
<keyword evidence="3" id="KW-1185">Reference proteome</keyword>
<dbReference type="AlphaFoldDB" id="A0A1I1R6K0"/>
<keyword evidence="1" id="KW-0472">Membrane</keyword>
<reference evidence="3" key="1">
    <citation type="submission" date="2016-10" db="EMBL/GenBank/DDBJ databases">
        <authorList>
            <person name="Varghese N."/>
            <person name="Submissions S."/>
        </authorList>
    </citation>
    <scope>NUCLEOTIDE SEQUENCE [LARGE SCALE GENOMIC DNA]</scope>
    <source>
        <strain evidence="3">DSM 45962</strain>
    </source>
</reference>
<dbReference type="OrthoDB" id="5195204at2"/>